<reference evidence="2" key="1">
    <citation type="journal article" date="2024" name="Proc. Natl. Acad. Sci. U.S.A.">
        <title>Extraordinary preservation of gene collinearity over three hundred million years revealed in homosporous lycophytes.</title>
        <authorList>
            <person name="Li C."/>
            <person name="Wickell D."/>
            <person name="Kuo L.Y."/>
            <person name="Chen X."/>
            <person name="Nie B."/>
            <person name="Liao X."/>
            <person name="Peng D."/>
            <person name="Ji J."/>
            <person name="Jenkins J."/>
            <person name="Williams M."/>
            <person name="Shu S."/>
            <person name="Plott C."/>
            <person name="Barry K."/>
            <person name="Rajasekar S."/>
            <person name="Grimwood J."/>
            <person name="Han X."/>
            <person name="Sun S."/>
            <person name="Hou Z."/>
            <person name="He W."/>
            <person name="Dai G."/>
            <person name="Sun C."/>
            <person name="Schmutz J."/>
            <person name="Leebens-Mack J.H."/>
            <person name="Li F.W."/>
            <person name="Wang L."/>
        </authorList>
    </citation>
    <scope>NUCLEOTIDE SEQUENCE [LARGE SCALE GENOMIC DNA]</scope>
    <source>
        <strain evidence="2">cv. PW_Plant_1</strain>
    </source>
</reference>
<name>A0ACC2CBU3_DIPCM</name>
<keyword evidence="2" id="KW-1185">Reference proteome</keyword>
<sequence>MAEDLRDWWTRKQVELEETGHRKFVKKVFIPSPAELPAAASALDVKRDLNKERQERAHMCTQEGVRAGLKAGAIAGVVTAIPVLVGVRVVPWAQKHLNYTAQALLISAASIAAYFIVSDQTILECARSSSYKVIEADRLKSSEQRP</sequence>
<proteinExistence type="predicted"/>
<dbReference type="EMBL" id="CM055102">
    <property type="protein sequence ID" value="KAJ7539488.1"/>
    <property type="molecule type" value="Genomic_DNA"/>
</dbReference>
<gene>
    <name evidence="1" type="ORF">O6H91_11G095900</name>
</gene>
<comment type="caution">
    <text evidence="1">The sequence shown here is derived from an EMBL/GenBank/DDBJ whole genome shotgun (WGS) entry which is preliminary data.</text>
</comment>
<evidence type="ECO:0000313" key="2">
    <source>
        <dbReference type="Proteomes" id="UP001162992"/>
    </source>
</evidence>
<accession>A0ACC2CBU3</accession>
<organism evidence="1 2">
    <name type="scientific">Diphasiastrum complanatum</name>
    <name type="common">Issler's clubmoss</name>
    <name type="synonym">Lycopodium complanatum</name>
    <dbReference type="NCBI Taxonomy" id="34168"/>
    <lineage>
        <taxon>Eukaryota</taxon>
        <taxon>Viridiplantae</taxon>
        <taxon>Streptophyta</taxon>
        <taxon>Embryophyta</taxon>
        <taxon>Tracheophyta</taxon>
        <taxon>Lycopodiopsida</taxon>
        <taxon>Lycopodiales</taxon>
        <taxon>Lycopodiaceae</taxon>
        <taxon>Lycopodioideae</taxon>
        <taxon>Diphasiastrum</taxon>
    </lineage>
</organism>
<evidence type="ECO:0000313" key="1">
    <source>
        <dbReference type="EMBL" id="KAJ7539488.1"/>
    </source>
</evidence>
<protein>
    <submittedName>
        <fullName evidence="1">Uncharacterized protein</fullName>
    </submittedName>
</protein>
<dbReference type="Proteomes" id="UP001162992">
    <property type="component" value="Chromosome 11"/>
</dbReference>